<evidence type="ECO:0000313" key="1">
    <source>
        <dbReference type="EMBL" id="MCC2033054.1"/>
    </source>
</evidence>
<name>A0A9X1LW09_9MICO</name>
<accession>A0A9X1LW09</accession>
<dbReference type="EMBL" id="JAGTTN010000004">
    <property type="protein sequence ID" value="MCC2033054.1"/>
    <property type="molecule type" value="Genomic_DNA"/>
</dbReference>
<organism evidence="1 2">
    <name type="scientific">Microbacterium allomyrinae</name>
    <dbReference type="NCBI Taxonomy" id="2830666"/>
    <lineage>
        <taxon>Bacteria</taxon>
        <taxon>Bacillati</taxon>
        <taxon>Actinomycetota</taxon>
        <taxon>Actinomycetes</taxon>
        <taxon>Micrococcales</taxon>
        <taxon>Microbacteriaceae</taxon>
        <taxon>Microbacterium</taxon>
    </lineage>
</organism>
<reference evidence="1" key="1">
    <citation type="submission" date="2021-04" db="EMBL/GenBank/DDBJ databases">
        <title>Microbacterium tenobrionis sp. nov. and Microbacterium allomyrinae sp. nov., isolated from larvae of Tenobrio molitor and Allomyrina dichotoma, respectively.</title>
        <authorList>
            <person name="Lee S.D."/>
        </authorList>
    </citation>
    <scope>NUCLEOTIDE SEQUENCE</scope>
    <source>
        <strain evidence="1">BWT-G7</strain>
    </source>
</reference>
<sequence length="432" mass="44497">MRDSAGVRLDTIEVVSAPEAALKALATRIASTVREWPGALSTDAPTVSDATAATIGGRTTAFQGAVTEVVSRGAWDAPFNRWKVQGGGPFTGADFILDGDSIEFEYVPVGATIYYQIVVDGRAVTEDFVSLSTTVAYHYLKLAFASARRRRVQIYISGINGFRGVIVPMQQSLSPAPRGVVIGWVGDSFLAGSNGSPGYQSYAWSVTQSLGCEYTGSVAGGTGFVSTGSFAKYDDPARVATVAATDSDLIVMCASVNDDGLAGLAAAVTTTLNAYAAACPGVPIVVLGPQPTNSTDTIGAVRAANAAAVRASALAHPAVLAFFDMLGTVDGVPAVWAAGAYTGQSLVTYLGSVWKADFPESDSVSGTPGVTAAWSRVTWGFDGTGRVGATTGNGNRDTYLHSDSVHPTPSGQKALAAMALRSILSLVGELAR</sequence>
<dbReference type="RefSeq" id="WP_372457056.1">
    <property type="nucleotide sequence ID" value="NZ_JAGTTN010000004.1"/>
</dbReference>
<evidence type="ECO:0000313" key="2">
    <source>
        <dbReference type="Proteomes" id="UP001139354"/>
    </source>
</evidence>
<comment type="caution">
    <text evidence="1">The sequence shown here is derived from an EMBL/GenBank/DDBJ whole genome shotgun (WGS) entry which is preliminary data.</text>
</comment>
<dbReference type="InterPro" id="IPR036514">
    <property type="entry name" value="SGNH_hydro_sf"/>
</dbReference>
<dbReference type="GO" id="GO:0016787">
    <property type="term" value="F:hydrolase activity"/>
    <property type="evidence" value="ECO:0007669"/>
    <property type="project" value="UniProtKB-KW"/>
</dbReference>
<gene>
    <name evidence="1" type="ORF">KEC57_12770</name>
</gene>
<keyword evidence="2" id="KW-1185">Reference proteome</keyword>
<proteinExistence type="predicted"/>
<protein>
    <submittedName>
        <fullName evidence="1">SGNH/GDSL hydrolase family protein</fullName>
    </submittedName>
</protein>
<dbReference type="Proteomes" id="UP001139354">
    <property type="component" value="Unassembled WGS sequence"/>
</dbReference>
<keyword evidence="1" id="KW-0378">Hydrolase</keyword>
<dbReference type="Gene3D" id="3.40.50.1110">
    <property type="entry name" value="SGNH hydrolase"/>
    <property type="match status" value="1"/>
</dbReference>
<dbReference type="AlphaFoldDB" id="A0A9X1LW09"/>
<dbReference type="SUPFAM" id="SSF52266">
    <property type="entry name" value="SGNH hydrolase"/>
    <property type="match status" value="1"/>
</dbReference>